<dbReference type="InterPro" id="IPR036188">
    <property type="entry name" value="FAD/NAD-bd_sf"/>
</dbReference>
<name>A0A5P2CWK5_STRVZ</name>
<dbReference type="PANTHER" id="PTHR42913">
    <property type="entry name" value="APOPTOSIS-INDUCING FACTOR 1"/>
    <property type="match status" value="1"/>
</dbReference>
<dbReference type="Gene3D" id="3.50.50.100">
    <property type="match status" value="1"/>
</dbReference>
<dbReference type="InterPro" id="IPR023753">
    <property type="entry name" value="FAD/NAD-binding_dom"/>
</dbReference>
<dbReference type="GO" id="GO:0003955">
    <property type="term" value="F:NAD(P)H dehydrogenase (quinone) activity"/>
    <property type="evidence" value="ECO:0007669"/>
    <property type="project" value="TreeGrafter"/>
</dbReference>
<feature type="domain" description="FAD/NAD(P)-binding" evidence="6">
    <location>
        <begin position="4"/>
        <end position="297"/>
    </location>
</feature>
<dbReference type="GO" id="GO:0019646">
    <property type="term" value="P:aerobic electron transport chain"/>
    <property type="evidence" value="ECO:0007669"/>
    <property type="project" value="TreeGrafter"/>
</dbReference>
<dbReference type="InterPro" id="IPR051169">
    <property type="entry name" value="NADH-Q_oxidoreductase"/>
</dbReference>
<keyword evidence="3" id="KW-0285">Flavoprotein</keyword>
<evidence type="ECO:0000256" key="5">
    <source>
        <dbReference type="ARBA" id="ARBA00023002"/>
    </source>
</evidence>
<sequence>MKHRIVVLGAGYAGSYVAGTLARRLSPADTEITVVNAEPDFVQRLRLHQLAAGQEIEAPQLADVFAGTAVRLRRARVTTIDPERQVVAVADADGGGELGYDTLLYALGSHGADHGVPGVAEHAFDVATRPSALRLRERLDSLSKRDAGGSALVVGDGLTGIETATEIAESRPGLSVTLVARGELGAPLSAGARSHLRQTCDRLGITVLEHTSVEAVETARVLCADGTALASDATVWTAGFAVSPIAAASGLEVTEDGRIVVDRTMRSVSHPNVYAAGDSTYAIGNNGQPLPMSCASAGYTGRQAVDAIVGRLTGREIANTKLEYVGNHISLGRRDGILQMVDDQGQAKPKYMGGRKAARIKAGIVRMSLWATEHPTFGLPKRKHHLAAAPDASPAEKAIA</sequence>
<dbReference type="PANTHER" id="PTHR42913:SF3">
    <property type="entry name" value="64 KDA MITOCHONDRIAL NADH DEHYDROGENASE (EUROFUNG)"/>
    <property type="match status" value="1"/>
</dbReference>
<dbReference type="Proteomes" id="UP000325211">
    <property type="component" value="Chromosome"/>
</dbReference>
<accession>A0A5P2CWK5</accession>
<comment type="cofactor">
    <cofactor evidence="1">
        <name>FAD</name>
        <dbReference type="ChEBI" id="CHEBI:57692"/>
    </cofactor>
</comment>
<protein>
    <submittedName>
        <fullName evidence="7">Oxidoreductase</fullName>
    </submittedName>
</protein>
<dbReference type="RefSeq" id="WP_150206302.1">
    <property type="nucleotide sequence ID" value="NZ_CP029190.1"/>
</dbReference>
<keyword evidence="4" id="KW-0274">FAD</keyword>
<evidence type="ECO:0000256" key="1">
    <source>
        <dbReference type="ARBA" id="ARBA00001974"/>
    </source>
</evidence>
<dbReference type="OrthoDB" id="9784880at2"/>
<reference evidence="7 8" key="1">
    <citation type="submission" date="2018-05" db="EMBL/GenBank/DDBJ databases">
        <title>Streptomyces venezuelae.</title>
        <authorList>
            <person name="Kim W."/>
            <person name="Lee N."/>
            <person name="Cho B.-K."/>
        </authorList>
    </citation>
    <scope>NUCLEOTIDE SEQUENCE [LARGE SCALE GENOMIC DNA]</scope>
    <source>
        <strain evidence="7 8">ATCC 21782</strain>
    </source>
</reference>
<dbReference type="AlphaFoldDB" id="A0A5P2CWK5"/>
<organism evidence="7 8">
    <name type="scientific">Streptomyces venezuelae</name>
    <dbReference type="NCBI Taxonomy" id="54571"/>
    <lineage>
        <taxon>Bacteria</taxon>
        <taxon>Bacillati</taxon>
        <taxon>Actinomycetota</taxon>
        <taxon>Actinomycetes</taxon>
        <taxon>Kitasatosporales</taxon>
        <taxon>Streptomycetaceae</taxon>
        <taxon>Streptomyces</taxon>
    </lineage>
</organism>
<gene>
    <name evidence="7" type="ORF">DEJ50_05015</name>
</gene>
<dbReference type="SUPFAM" id="SSF51905">
    <property type="entry name" value="FAD/NAD(P)-binding domain"/>
    <property type="match status" value="1"/>
</dbReference>
<evidence type="ECO:0000256" key="4">
    <source>
        <dbReference type="ARBA" id="ARBA00022827"/>
    </source>
</evidence>
<evidence type="ECO:0000256" key="3">
    <source>
        <dbReference type="ARBA" id="ARBA00022630"/>
    </source>
</evidence>
<dbReference type="EMBL" id="CP029190">
    <property type="protein sequence ID" value="QES47282.1"/>
    <property type="molecule type" value="Genomic_DNA"/>
</dbReference>
<comment type="similarity">
    <text evidence="2">Belongs to the NADH dehydrogenase family.</text>
</comment>
<dbReference type="Pfam" id="PF07992">
    <property type="entry name" value="Pyr_redox_2"/>
    <property type="match status" value="1"/>
</dbReference>
<proteinExistence type="inferred from homology"/>
<dbReference type="PRINTS" id="PR00368">
    <property type="entry name" value="FADPNR"/>
</dbReference>
<evidence type="ECO:0000313" key="7">
    <source>
        <dbReference type="EMBL" id="QES47282.1"/>
    </source>
</evidence>
<evidence type="ECO:0000313" key="8">
    <source>
        <dbReference type="Proteomes" id="UP000325211"/>
    </source>
</evidence>
<evidence type="ECO:0000259" key="6">
    <source>
        <dbReference type="Pfam" id="PF07992"/>
    </source>
</evidence>
<keyword evidence="5" id="KW-0560">Oxidoreductase</keyword>
<evidence type="ECO:0000256" key="2">
    <source>
        <dbReference type="ARBA" id="ARBA00005272"/>
    </source>
</evidence>